<dbReference type="InterPro" id="IPR025746">
    <property type="entry name" value="PilX_N_dom"/>
</dbReference>
<keyword evidence="3" id="KW-1185">Reference proteome</keyword>
<dbReference type="Proteomes" id="UP000072660">
    <property type="component" value="Unassembled WGS sequence"/>
</dbReference>
<dbReference type="AlphaFoldDB" id="A0A139SYA9"/>
<dbReference type="OrthoDB" id="5298746at2"/>
<evidence type="ECO:0000259" key="1">
    <source>
        <dbReference type="Pfam" id="PF14341"/>
    </source>
</evidence>
<accession>A0A139SYA9</accession>
<evidence type="ECO:0000313" key="3">
    <source>
        <dbReference type="Proteomes" id="UP000072660"/>
    </source>
</evidence>
<proteinExistence type="predicted"/>
<dbReference type="EMBL" id="LSZO01000006">
    <property type="protein sequence ID" value="KXU39411.1"/>
    <property type="molecule type" value="Genomic_DNA"/>
</dbReference>
<protein>
    <recommendedName>
        <fullName evidence="1">Type 4 fimbrial biogenesis protein PilX N-terminal domain-containing protein</fullName>
    </recommendedName>
</protein>
<comment type="caution">
    <text evidence="2">The sequence shown here is derived from an EMBL/GenBank/DDBJ whole genome shotgun (WGS) entry which is preliminary data.</text>
</comment>
<dbReference type="RefSeq" id="WP_068386487.1">
    <property type="nucleotide sequence ID" value="NZ_LSZO01000006.1"/>
</dbReference>
<name>A0A139SYA9_9GAMM</name>
<dbReference type="Pfam" id="PF14341">
    <property type="entry name" value="PilX_N"/>
    <property type="match status" value="1"/>
</dbReference>
<organism evidence="2 3">
    <name type="scientific">Ventosimonas gracilis</name>
    <dbReference type="NCBI Taxonomy" id="1680762"/>
    <lineage>
        <taxon>Bacteria</taxon>
        <taxon>Pseudomonadati</taxon>
        <taxon>Pseudomonadota</taxon>
        <taxon>Gammaproteobacteria</taxon>
        <taxon>Pseudomonadales</taxon>
        <taxon>Ventosimonadaceae</taxon>
        <taxon>Ventosimonas</taxon>
    </lineage>
</organism>
<feature type="domain" description="Type 4 fimbrial biogenesis protein PilX N-terminal" evidence="1">
    <location>
        <begin position="11"/>
        <end position="60"/>
    </location>
</feature>
<gene>
    <name evidence="2" type="ORF">AXE65_08580</name>
</gene>
<sequence>MNHLTAAKKQQGATLLISLVLLLVLTILALAAGRSATLQQRMAGNLQQQNLAFQTAENGIQAAILQLQDESNRPPSGAPKYLFFAFDNSTSLPSSWAWANDCSAGSSSRYFCVEVEQVDCAASSTGGSLGSSSAASSIGVGSDINLTGGICYRITSTGQFESFTAVHQQGYMF</sequence>
<reference evidence="2 3" key="1">
    <citation type="submission" date="2016-02" db="EMBL/GenBank/DDBJ databases">
        <authorList>
            <person name="Wen L."/>
            <person name="He K."/>
            <person name="Yang H."/>
        </authorList>
    </citation>
    <scope>NUCLEOTIDE SEQUENCE [LARGE SCALE GENOMIC DNA]</scope>
    <source>
        <strain evidence="2 3">CV58</strain>
    </source>
</reference>
<evidence type="ECO:0000313" key="2">
    <source>
        <dbReference type="EMBL" id="KXU39411.1"/>
    </source>
</evidence>